<feature type="region of interest" description="Disordered" evidence="3">
    <location>
        <begin position="1268"/>
        <end position="1297"/>
    </location>
</feature>
<feature type="compositionally biased region" description="Low complexity" evidence="3">
    <location>
        <begin position="1371"/>
        <end position="1397"/>
    </location>
</feature>
<feature type="region of interest" description="Disordered" evidence="3">
    <location>
        <begin position="1212"/>
        <end position="1249"/>
    </location>
</feature>
<evidence type="ECO:0000256" key="2">
    <source>
        <dbReference type="ARBA" id="ARBA00023128"/>
    </source>
</evidence>
<dbReference type="InterPro" id="IPR005135">
    <property type="entry name" value="Endo/exonuclease/phosphatase"/>
</dbReference>
<dbReference type="PROSITE" id="PS50878">
    <property type="entry name" value="RT_POL"/>
    <property type="match status" value="1"/>
</dbReference>
<dbReference type="Proteomes" id="UP000567885">
    <property type="component" value="Unassembled WGS sequence"/>
</dbReference>
<dbReference type="PANTHER" id="PTHR33481:SF1">
    <property type="entry name" value="ENDONUCLEASE_EXONUCLEASE_PHOSPHATASE DOMAIN-CONTAINING PROTEIN-RELATED"/>
    <property type="match status" value="1"/>
</dbReference>
<dbReference type="CDD" id="cd01650">
    <property type="entry name" value="RT_nLTR_like"/>
    <property type="match status" value="1"/>
</dbReference>
<accession>A0A8H5TSZ7</accession>
<dbReference type="InterPro" id="IPR036691">
    <property type="entry name" value="Endo/exonu/phosph_ase_sf"/>
</dbReference>
<evidence type="ECO:0000259" key="4">
    <source>
        <dbReference type="PROSITE" id="PS50878"/>
    </source>
</evidence>
<comment type="subcellular location">
    <subcellularLocation>
        <location evidence="1">Mitochondrion</location>
    </subcellularLocation>
</comment>
<dbReference type="SUPFAM" id="SSF56672">
    <property type="entry name" value="DNA/RNA polymerases"/>
    <property type="match status" value="1"/>
</dbReference>
<dbReference type="Pfam" id="PF14529">
    <property type="entry name" value="Exo_endo_phos_2"/>
    <property type="match status" value="1"/>
</dbReference>
<dbReference type="GO" id="GO:0005739">
    <property type="term" value="C:mitochondrion"/>
    <property type="evidence" value="ECO:0007669"/>
    <property type="project" value="UniProtKB-SubCell"/>
</dbReference>
<dbReference type="InterPro" id="IPR000477">
    <property type="entry name" value="RT_dom"/>
</dbReference>
<dbReference type="Gene3D" id="3.60.10.10">
    <property type="entry name" value="Endonuclease/exonuclease/phosphatase"/>
    <property type="match status" value="1"/>
</dbReference>
<comment type="caution">
    <text evidence="5">The sequence shown here is derived from an EMBL/GenBank/DDBJ whole genome shotgun (WGS) entry which is preliminary data.</text>
</comment>
<feature type="compositionally biased region" description="Polar residues" evidence="3">
    <location>
        <begin position="115"/>
        <end position="134"/>
    </location>
</feature>
<sequence length="1464" mass="165275">MDFEDENEGGHDEDEDIGEDKDAVNEDSGAPLRVDALQAAIKKVVDESRDDAPMVIAAQDPATSQAYKGMPGYDCWYSSTKMFTKEHYIAWHDARTGGSSRSKKTTQPRQPPSPNHAQTHDNPALTPTSASHPSAQADAPADALDGSPTGKYEPQIHSVLFYIHSRIPKSSWRVRPAIGLNEGLFATLELMTAIGPLAIHNVYNRTEKLNNDELFTGIGNIHHDTVLLGDFNYHHNKWTGIFPEPRETTASRDFLSQTVSNGQVLMTKRGTCTWSNDAKKTKWITLDLVFVSDRIQSSVEYCKVLPAAGFESDHRIIQTKLVRDLKLEVKMKPYWDRVDKKKFLSELVRLLPPKNHSLGTRQHIDEYMSKVTQALVQTIKLCVPMVEVGYQRKRLQHLERRLEKTRSRIVCLQGLPSSPKVEQELKQRWRHMRAFKQEMWQLFTENESNTSEKAFRLANLGRQICQPIEPCQLPTLKHNGTCASTDEEKIELFKKVIFRANDSPTSTEVPEKPTRRHYRDEISIPQDLDDAELEKLVKWLPKRKSCGTDGIASEAIKLGDEPLRFHLLRAFKGCLRISYHPVHFKDSIIVMVRKAGRSPDDPKGWRPISLISCMDKLLERIVATRMMDALRANCRLLPAHQFGMRTTTEALQYLFETIYGSWFKGKYVTILGLDISGAYDSVLRALLLQELDDKGFPPWVTEFIRSFLSHRTAVFRLPGLTSSPFKLNTGVPQGSPLSPILFIIFAAGLLQHAKTYKKHKVNVNGTNHGVDLHPFSFVDDVYLIAASNNYEANCRGLEMLHESVQVSAKDLDIEFGPAKYHLMHCKKPRNTKGHNNVVPNIPGFTKAPEAELTILGVKVTFDLNWKAHIDYLIAKVKRRMGYLSLISGATWGPPLAAMRRFYVTKIRSVMTYACGAWLESLQSLCLRKISGAFGNTPAEVLEKELQIENIWTVLHTQATVQRAKSLLSADQRWRPIRITYRYPKTKPIRVIHVKARRVEARNPYIDLDLEASCVVVHALNAIVARHRDKSGEWERTWADSKKRGKVIGNWMKHWATEDCRVRWESYVTRRTIDRALASSDSTCGKLPVAFTEVWGPKSVGYYSGMNRAQSTMLLHCRTGDIGLNCHLYKIGIRNDNVTSPYCACNSGAQTPFHLFVQCPRLIDARKHLLRKVGHTRYQDLLTDNAVIAANWALKYFDIEQFDKARPKVQDFPTIEGIIPPRPHDEDSNGDVHEDPHARFPHDPNETISHMPKRTARSFPLLGVTQSSDAVPSQLGRGGNGGSAQQSQSSQLPPGQGAHYAIFEMPGAFLSRPIPPLEWHGGPFYSSHLILTFQPFLRPRVIAENLQLTHTSKQSNFSSYVNRLGPHDLCLTKQPSSHHTTTPTTAPQASPKPSSKQSNPSLLLFISDFLPQVQQGLDPQPVIPQLLEALFPIVVQSLDHAIDLLLLLPGYAFDPSRDRDVPRGL</sequence>
<organism evidence="5 6">
    <name type="scientific">Fusarium heterosporum</name>
    <dbReference type="NCBI Taxonomy" id="42747"/>
    <lineage>
        <taxon>Eukaryota</taxon>
        <taxon>Fungi</taxon>
        <taxon>Dikarya</taxon>
        <taxon>Ascomycota</taxon>
        <taxon>Pezizomycotina</taxon>
        <taxon>Sordariomycetes</taxon>
        <taxon>Hypocreomycetidae</taxon>
        <taxon>Hypocreales</taxon>
        <taxon>Nectriaceae</taxon>
        <taxon>Fusarium</taxon>
        <taxon>Fusarium heterosporum species complex</taxon>
    </lineage>
</organism>
<keyword evidence="2" id="KW-0496">Mitochondrion</keyword>
<feature type="compositionally biased region" description="Basic and acidic residues" evidence="3">
    <location>
        <begin position="1221"/>
        <end position="1244"/>
    </location>
</feature>
<feature type="domain" description="Reverse transcriptase" evidence="4">
    <location>
        <begin position="573"/>
        <end position="859"/>
    </location>
</feature>
<feature type="region of interest" description="Disordered" evidence="3">
    <location>
        <begin position="1370"/>
        <end position="1397"/>
    </location>
</feature>
<evidence type="ECO:0000256" key="3">
    <source>
        <dbReference type="SAM" id="MobiDB-lite"/>
    </source>
</evidence>
<feature type="region of interest" description="Disordered" evidence="3">
    <location>
        <begin position="1"/>
        <end position="31"/>
    </location>
</feature>
<dbReference type="PANTHER" id="PTHR33481">
    <property type="entry name" value="REVERSE TRANSCRIPTASE"/>
    <property type="match status" value="1"/>
</dbReference>
<evidence type="ECO:0000256" key="1">
    <source>
        <dbReference type="ARBA" id="ARBA00004173"/>
    </source>
</evidence>
<feature type="region of interest" description="Disordered" evidence="3">
    <location>
        <begin position="94"/>
        <end position="149"/>
    </location>
</feature>
<gene>
    <name evidence="5" type="ORF">FHETE_2543</name>
</gene>
<dbReference type="GO" id="GO:0003824">
    <property type="term" value="F:catalytic activity"/>
    <property type="evidence" value="ECO:0007669"/>
    <property type="project" value="InterPro"/>
</dbReference>
<keyword evidence="6" id="KW-1185">Reference proteome</keyword>
<feature type="compositionally biased region" description="Acidic residues" evidence="3">
    <location>
        <begin position="1"/>
        <end position="19"/>
    </location>
</feature>
<dbReference type="Pfam" id="PF00078">
    <property type="entry name" value="RVT_1"/>
    <property type="match status" value="1"/>
</dbReference>
<dbReference type="InterPro" id="IPR043502">
    <property type="entry name" value="DNA/RNA_pol_sf"/>
</dbReference>
<evidence type="ECO:0000313" key="6">
    <source>
        <dbReference type="Proteomes" id="UP000567885"/>
    </source>
</evidence>
<dbReference type="EMBL" id="JAAGWQ010000039">
    <property type="protein sequence ID" value="KAF5675546.1"/>
    <property type="molecule type" value="Genomic_DNA"/>
</dbReference>
<name>A0A8H5TSZ7_FUSHE</name>
<protein>
    <recommendedName>
        <fullName evidence="4">Reverse transcriptase domain-containing protein</fullName>
    </recommendedName>
</protein>
<dbReference type="OrthoDB" id="4842715at2759"/>
<evidence type="ECO:0000313" key="5">
    <source>
        <dbReference type="EMBL" id="KAF5675546.1"/>
    </source>
</evidence>
<proteinExistence type="predicted"/>
<reference evidence="5 6" key="1">
    <citation type="submission" date="2020-05" db="EMBL/GenBank/DDBJ databases">
        <title>Identification and distribution of gene clusters putatively required for synthesis of sphingolipid metabolism inhibitors in phylogenetically diverse species of the filamentous fungus Fusarium.</title>
        <authorList>
            <person name="Kim H.-S."/>
            <person name="Busman M."/>
            <person name="Brown D.W."/>
            <person name="Divon H."/>
            <person name="Uhlig S."/>
            <person name="Proctor R.H."/>
        </authorList>
    </citation>
    <scope>NUCLEOTIDE SEQUENCE [LARGE SCALE GENOMIC DNA]</scope>
    <source>
        <strain evidence="5 6">NRRL 20693</strain>
    </source>
</reference>
<dbReference type="SUPFAM" id="SSF56219">
    <property type="entry name" value="DNase I-like"/>
    <property type="match status" value="1"/>
</dbReference>
<feature type="compositionally biased region" description="Low complexity" evidence="3">
    <location>
        <begin position="1282"/>
        <end position="1297"/>
    </location>
</feature>